<sequence>MVPGFQCICNTFLSFFLLTFSFAKPAITVAICSFLENMNGLGAAFLLVIGVTACAAYSTTKEDLRKALNTEQKIWVVKRSYTRSTGEKEHKCVYATKDSLEEDNYEFHQGYKVGEEWKKENYMAYFPRMVVLRS</sequence>
<proteinExistence type="evidence at transcript level"/>
<evidence type="ECO:0000256" key="2">
    <source>
        <dbReference type="SAM" id="SignalP"/>
    </source>
</evidence>
<evidence type="ECO:0000313" key="3">
    <source>
        <dbReference type="EMBL" id="JAC27837.1"/>
    </source>
</evidence>
<keyword evidence="2" id="KW-0732">Signal</keyword>
<dbReference type="EMBL" id="GBBM01007581">
    <property type="protein sequence ID" value="JAC27837.1"/>
    <property type="molecule type" value="mRNA"/>
</dbReference>
<reference evidence="3" key="1">
    <citation type="submission" date="2014-03" db="EMBL/GenBank/DDBJ databases">
        <title>The sialotranscriptome of Amblyomma triste, Amblyomma parvum and Amblyomma cajennense ticks, uncovered by 454-based RNA-seq.</title>
        <authorList>
            <person name="Garcia G.R."/>
            <person name="Gardinassi L.G."/>
            <person name="Ribeiro J.M."/>
            <person name="Anatriello E."/>
            <person name="Ferreira B.R."/>
            <person name="Moreira H.N."/>
            <person name="Mafra C."/>
            <person name="Olegario M.M."/>
            <person name="Szabo P.J."/>
            <person name="Miranda-Santos I.K."/>
            <person name="Maruyama S.R."/>
        </authorList>
    </citation>
    <scope>NUCLEOTIDE SEQUENCE</scope>
    <source>
        <strain evidence="3">Mato Grasso do Sul</strain>
        <tissue evidence="3">Salivary glands</tissue>
    </source>
</reference>
<name>A0A023G2F3_AMBTT</name>
<evidence type="ECO:0000256" key="1">
    <source>
        <dbReference type="SAM" id="Phobius"/>
    </source>
</evidence>
<dbReference type="InterPro" id="IPR012674">
    <property type="entry name" value="Calycin"/>
</dbReference>
<keyword evidence="1" id="KW-0472">Membrane</keyword>
<dbReference type="AlphaFoldDB" id="A0A023G2F3"/>
<protein>
    <recommendedName>
        <fullName evidence="4">Secreted protein</fullName>
    </recommendedName>
</protein>
<feature type="signal peptide" evidence="2">
    <location>
        <begin position="1"/>
        <end position="23"/>
    </location>
</feature>
<accession>A0A023G2F3</accession>
<evidence type="ECO:0008006" key="4">
    <source>
        <dbReference type="Google" id="ProtNLM"/>
    </source>
</evidence>
<feature type="chain" id="PRO_5001520476" description="Secreted protein" evidence="2">
    <location>
        <begin position="24"/>
        <end position="134"/>
    </location>
</feature>
<keyword evidence="1" id="KW-0812">Transmembrane</keyword>
<feature type="transmembrane region" description="Helical" evidence="1">
    <location>
        <begin position="39"/>
        <end position="58"/>
    </location>
</feature>
<dbReference type="Gene3D" id="2.40.128.20">
    <property type="match status" value="1"/>
</dbReference>
<organism evidence="3">
    <name type="scientific">Amblyomma triste</name>
    <name type="common">Neotropical tick</name>
    <dbReference type="NCBI Taxonomy" id="251400"/>
    <lineage>
        <taxon>Eukaryota</taxon>
        <taxon>Metazoa</taxon>
        <taxon>Ecdysozoa</taxon>
        <taxon>Arthropoda</taxon>
        <taxon>Chelicerata</taxon>
        <taxon>Arachnida</taxon>
        <taxon>Acari</taxon>
        <taxon>Parasitiformes</taxon>
        <taxon>Ixodida</taxon>
        <taxon>Ixodoidea</taxon>
        <taxon>Ixodidae</taxon>
        <taxon>Amblyomminae</taxon>
        <taxon>Amblyomma</taxon>
    </lineage>
</organism>
<keyword evidence="1" id="KW-1133">Transmembrane helix</keyword>